<evidence type="ECO:0000313" key="3">
    <source>
        <dbReference type="Proteomes" id="UP001314681"/>
    </source>
</evidence>
<sequence>MNDEIRKENDRKKLFLWSYQDAIRDVSRLEIRLREVKQMRIIPAFVADGMPHGSGGTGDLSGYAAQLDSLERRYLKARYRRIRQLKAVTDRIEALTEQREKDVLTYRYILDMGWEEISVKMKYSWQHVHRIHASALRNLKM</sequence>
<dbReference type="SUPFAM" id="SSF88659">
    <property type="entry name" value="Sigma3 and sigma4 domains of RNA polymerase sigma factors"/>
    <property type="match status" value="1"/>
</dbReference>
<name>A0ABS6KC20_9FIRM</name>
<dbReference type="RefSeq" id="WP_158353153.1">
    <property type="nucleotide sequence ID" value="NZ_JAHQCX010000016.1"/>
</dbReference>
<dbReference type="Pfam" id="PF04545">
    <property type="entry name" value="Sigma70_r4"/>
    <property type="match status" value="1"/>
</dbReference>
<protein>
    <recommendedName>
        <fullName evidence="1">RNA polymerase sigma-70 region 4 domain-containing protein</fullName>
    </recommendedName>
</protein>
<dbReference type="EMBL" id="JAHQCX010000016">
    <property type="protein sequence ID" value="MBU9728055.1"/>
    <property type="molecule type" value="Genomic_DNA"/>
</dbReference>
<comment type="caution">
    <text evidence="2">The sequence shown here is derived from an EMBL/GenBank/DDBJ whole genome shotgun (WGS) entry which is preliminary data.</text>
</comment>
<organism evidence="2 3">
    <name type="scientific">Diplocloster modestus</name>
    <dbReference type="NCBI Taxonomy" id="2850322"/>
    <lineage>
        <taxon>Bacteria</taxon>
        <taxon>Bacillati</taxon>
        <taxon>Bacillota</taxon>
        <taxon>Clostridia</taxon>
        <taxon>Lachnospirales</taxon>
        <taxon>Lachnospiraceae</taxon>
        <taxon>Diplocloster</taxon>
    </lineage>
</organism>
<gene>
    <name evidence="2" type="ORF">KTH90_18760</name>
</gene>
<evidence type="ECO:0000259" key="1">
    <source>
        <dbReference type="Pfam" id="PF04545"/>
    </source>
</evidence>
<dbReference type="Proteomes" id="UP001314681">
    <property type="component" value="Unassembled WGS sequence"/>
</dbReference>
<dbReference type="InterPro" id="IPR013324">
    <property type="entry name" value="RNA_pol_sigma_r3/r4-like"/>
</dbReference>
<keyword evidence="3" id="KW-1185">Reference proteome</keyword>
<accession>A0ABS6KC20</accession>
<dbReference type="InterPro" id="IPR007630">
    <property type="entry name" value="RNA_pol_sigma70_r4"/>
</dbReference>
<dbReference type="Gene3D" id="1.20.140.160">
    <property type="match status" value="1"/>
</dbReference>
<evidence type="ECO:0000313" key="2">
    <source>
        <dbReference type="EMBL" id="MBU9728055.1"/>
    </source>
</evidence>
<feature type="domain" description="RNA polymerase sigma-70 region 4" evidence="1">
    <location>
        <begin position="98"/>
        <end position="140"/>
    </location>
</feature>
<reference evidence="2 3" key="1">
    <citation type="submission" date="2021-06" db="EMBL/GenBank/DDBJ databases">
        <title>Description of novel taxa of the family Lachnospiraceae.</title>
        <authorList>
            <person name="Chaplin A.V."/>
            <person name="Sokolova S.R."/>
            <person name="Pikina A.P."/>
            <person name="Korzhanova M."/>
            <person name="Belova V."/>
            <person name="Korostin D."/>
            <person name="Efimov B.A."/>
        </authorList>
    </citation>
    <scope>NUCLEOTIDE SEQUENCE [LARGE SCALE GENOMIC DNA]</scope>
    <source>
        <strain evidence="2 3">ASD4241</strain>
    </source>
</reference>
<proteinExistence type="predicted"/>